<dbReference type="EMBL" id="UOFU01000195">
    <property type="protein sequence ID" value="VAX00208.1"/>
    <property type="molecule type" value="Genomic_DNA"/>
</dbReference>
<evidence type="ECO:0000313" key="2">
    <source>
        <dbReference type="EMBL" id="VAX00208.1"/>
    </source>
</evidence>
<gene>
    <name evidence="2" type="ORF">MNBD_GAMMA20-1597</name>
</gene>
<proteinExistence type="predicted"/>
<protein>
    <submittedName>
        <fullName evidence="2">Uncharacterized protein</fullName>
    </submittedName>
</protein>
<evidence type="ECO:0000256" key="1">
    <source>
        <dbReference type="SAM" id="MobiDB-lite"/>
    </source>
</evidence>
<organism evidence="2">
    <name type="scientific">hydrothermal vent metagenome</name>
    <dbReference type="NCBI Taxonomy" id="652676"/>
    <lineage>
        <taxon>unclassified sequences</taxon>
        <taxon>metagenomes</taxon>
        <taxon>ecological metagenomes</taxon>
    </lineage>
</organism>
<reference evidence="2" key="1">
    <citation type="submission" date="2018-06" db="EMBL/GenBank/DDBJ databases">
        <authorList>
            <person name="Zhirakovskaya E."/>
        </authorList>
    </citation>
    <scope>NUCLEOTIDE SEQUENCE</scope>
</reference>
<name>A0A3B1AL89_9ZZZZ</name>
<feature type="region of interest" description="Disordered" evidence="1">
    <location>
        <begin position="1"/>
        <end position="26"/>
    </location>
</feature>
<accession>A0A3B1AL89</accession>
<sequence length="61" mass="7123">MASIPYPHCEQKPFSRRNKYHGRPWPIQPRTNLDGLALDRFNFHIAPSVMHKTGSSPDKRH</sequence>
<dbReference type="AlphaFoldDB" id="A0A3B1AL89"/>